<dbReference type="InterPro" id="IPR012349">
    <property type="entry name" value="Split_barrel_FMN-bd"/>
</dbReference>
<dbReference type="Gene3D" id="2.30.110.10">
    <property type="entry name" value="Electron Transport, Fmn-binding Protein, Chain A"/>
    <property type="match status" value="1"/>
</dbReference>
<protein>
    <submittedName>
        <fullName evidence="1">Uncharacterized protein</fullName>
    </submittedName>
</protein>
<evidence type="ECO:0000313" key="1">
    <source>
        <dbReference type="EMBL" id="SVB74453.1"/>
    </source>
</evidence>
<dbReference type="EMBL" id="UINC01055500">
    <property type="protein sequence ID" value="SVB74453.1"/>
    <property type="molecule type" value="Genomic_DNA"/>
</dbReference>
<organism evidence="1">
    <name type="scientific">marine metagenome</name>
    <dbReference type="NCBI Taxonomy" id="408172"/>
    <lineage>
        <taxon>unclassified sequences</taxon>
        <taxon>metagenomes</taxon>
        <taxon>ecological metagenomes</taxon>
    </lineage>
</organism>
<sequence>MAIKERLAAADAYAKALATGDKGAAQTASQYIAQDIVSTVGNRTFEGHDEVLSRITGVWPQTPVYRNGTWEAAKEAGSDIVVNATMKPVGAGPAYVNVTFSFNDSDQINKVNLENIVKTQLVETDVLPDFISSRINNALANDTPLSVSYVGKDGRPKLSLRGSVRTYGDHALSIWARKDSGLAESISTNPNMSLLFRDNPTRSTIILQGKARVDADPAIRKQIFDESPEVEQNHESWESGAAVIIDLEQVD</sequence>
<dbReference type="SUPFAM" id="SSF50475">
    <property type="entry name" value="FMN-binding split barrel"/>
    <property type="match status" value="1"/>
</dbReference>
<gene>
    <name evidence="1" type="ORF">METZ01_LOCUS227307</name>
</gene>
<dbReference type="AlphaFoldDB" id="A0A382GII6"/>
<dbReference type="Gene3D" id="3.10.450.50">
    <property type="match status" value="1"/>
</dbReference>
<accession>A0A382GII6</accession>
<feature type="non-terminal residue" evidence="1">
    <location>
        <position position="251"/>
    </location>
</feature>
<reference evidence="1" key="1">
    <citation type="submission" date="2018-05" db="EMBL/GenBank/DDBJ databases">
        <authorList>
            <person name="Lanie J.A."/>
            <person name="Ng W.-L."/>
            <person name="Kazmierczak K.M."/>
            <person name="Andrzejewski T.M."/>
            <person name="Davidsen T.M."/>
            <person name="Wayne K.J."/>
            <person name="Tettelin H."/>
            <person name="Glass J.I."/>
            <person name="Rusch D."/>
            <person name="Podicherti R."/>
            <person name="Tsui H.-C.T."/>
            <person name="Winkler M.E."/>
        </authorList>
    </citation>
    <scope>NUCLEOTIDE SEQUENCE</scope>
</reference>
<proteinExistence type="predicted"/>
<name>A0A382GII6_9ZZZZ</name>